<dbReference type="PANTHER" id="PTHR13710:SF105">
    <property type="entry name" value="ATP-DEPENDENT DNA HELICASE Q1"/>
    <property type="match status" value="1"/>
</dbReference>
<evidence type="ECO:0000256" key="10">
    <source>
        <dbReference type="ARBA" id="ARBA00022840"/>
    </source>
</evidence>
<comment type="catalytic activity">
    <reaction evidence="15">
        <text>Couples ATP hydrolysis with the unwinding of duplex DNA by translocating in the 3'-5' direction.</text>
        <dbReference type="EC" id="5.6.2.4"/>
    </reaction>
</comment>
<feature type="domain" description="Helicase C-terminal" evidence="19">
    <location>
        <begin position="221"/>
        <end position="368"/>
    </location>
</feature>
<organism evidence="20 21">
    <name type="scientific">Ammoniphilus oxalaticus</name>
    <dbReference type="NCBI Taxonomy" id="66863"/>
    <lineage>
        <taxon>Bacteria</taxon>
        <taxon>Bacillati</taxon>
        <taxon>Bacillota</taxon>
        <taxon>Bacilli</taxon>
        <taxon>Bacillales</taxon>
        <taxon>Paenibacillaceae</taxon>
        <taxon>Aneurinibacillus group</taxon>
        <taxon>Ammoniphilus</taxon>
    </lineage>
</organism>
<keyword evidence="11" id="KW-0238">DNA-binding</keyword>
<keyword evidence="14" id="KW-0413">Isomerase</keyword>
<dbReference type="FunFam" id="1.10.150.80:FF:000002">
    <property type="entry name" value="ATP-dependent DNA helicase RecQ"/>
    <property type="match status" value="1"/>
</dbReference>
<evidence type="ECO:0000256" key="12">
    <source>
        <dbReference type="ARBA" id="ARBA00023172"/>
    </source>
</evidence>
<evidence type="ECO:0000259" key="17">
    <source>
        <dbReference type="PROSITE" id="PS50967"/>
    </source>
</evidence>
<dbReference type="InterPro" id="IPR002121">
    <property type="entry name" value="HRDC_dom"/>
</dbReference>
<dbReference type="InterPro" id="IPR036388">
    <property type="entry name" value="WH-like_DNA-bd_sf"/>
</dbReference>
<evidence type="ECO:0000259" key="19">
    <source>
        <dbReference type="PROSITE" id="PS51194"/>
    </source>
</evidence>
<dbReference type="SMART" id="SM00341">
    <property type="entry name" value="HRDC"/>
    <property type="match status" value="1"/>
</dbReference>
<keyword evidence="21" id="KW-1185">Reference proteome</keyword>
<dbReference type="Pfam" id="PF00271">
    <property type="entry name" value="Helicase_C"/>
    <property type="match status" value="1"/>
</dbReference>
<dbReference type="GO" id="GO:0043138">
    <property type="term" value="F:3'-5' DNA helicase activity"/>
    <property type="evidence" value="ECO:0007669"/>
    <property type="project" value="UniProtKB-EC"/>
</dbReference>
<keyword evidence="10" id="KW-0067">ATP-binding</keyword>
<evidence type="ECO:0000256" key="11">
    <source>
        <dbReference type="ARBA" id="ARBA00023125"/>
    </source>
</evidence>
<dbReference type="GO" id="GO:0016787">
    <property type="term" value="F:hydrolase activity"/>
    <property type="evidence" value="ECO:0007669"/>
    <property type="project" value="UniProtKB-KW"/>
</dbReference>
<dbReference type="InterPro" id="IPR011545">
    <property type="entry name" value="DEAD/DEAH_box_helicase_dom"/>
</dbReference>
<dbReference type="PROSITE" id="PS51194">
    <property type="entry name" value="HELICASE_CTER"/>
    <property type="match status" value="1"/>
</dbReference>
<dbReference type="InterPro" id="IPR036390">
    <property type="entry name" value="WH_DNA-bd_sf"/>
</dbReference>
<dbReference type="FunFam" id="3.40.50.300:FF:000296">
    <property type="entry name" value="ATP-dependent DNA helicase RecQ"/>
    <property type="match status" value="1"/>
</dbReference>
<dbReference type="GO" id="GO:0009378">
    <property type="term" value="F:four-way junction helicase activity"/>
    <property type="evidence" value="ECO:0007669"/>
    <property type="project" value="TreeGrafter"/>
</dbReference>
<dbReference type="Pfam" id="PF14493">
    <property type="entry name" value="HTH_40"/>
    <property type="match status" value="1"/>
</dbReference>
<dbReference type="GO" id="GO:0006260">
    <property type="term" value="P:DNA replication"/>
    <property type="evidence" value="ECO:0007669"/>
    <property type="project" value="InterPro"/>
</dbReference>
<dbReference type="InterPro" id="IPR010997">
    <property type="entry name" value="HRDC-like_sf"/>
</dbReference>
<evidence type="ECO:0000256" key="4">
    <source>
        <dbReference type="ARBA" id="ARBA00022723"/>
    </source>
</evidence>
<dbReference type="Proteomes" id="UP000284219">
    <property type="component" value="Unassembled WGS sequence"/>
</dbReference>
<dbReference type="NCBIfam" id="TIGR01389">
    <property type="entry name" value="recQ"/>
    <property type="match status" value="1"/>
</dbReference>
<dbReference type="OrthoDB" id="9763310at2"/>
<evidence type="ECO:0000313" key="20">
    <source>
        <dbReference type="EMBL" id="RKD25162.1"/>
    </source>
</evidence>
<feature type="domain" description="HRDC" evidence="17">
    <location>
        <begin position="518"/>
        <end position="598"/>
    </location>
</feature>
<keyword evidence="9" id="KW-0862">Zinc</keyword>
<evidence type="ECO:0000313" key="21">
    <source>
        <dbReference type="Proteomes" id="UP000284219"/>
    </source>
</evidence>
<dbReference type="EC" id="5.6.2.4" evidence="16"/>
<dbReference type="PANTHER" id="PTHR13710">
    <property type="entry name" value="DNA HELICASE RECQ FAMILY MEMBER"/>
    <property type="match status" value="1"/>
</dbReference>
<dbReference type="Gene3D" id="1.10.10.10">
    <property type="entry name" value="Winged helix-like DNA-binding domain superfamily/Winged helix DNA-binding domain"/>
    <property type="match status" value="1"/>
</dbReference>
<dbReference type="SUPFAM" id="SSF52540">
    <property type="entry name" value="P-loop containing nucleoside triphosphate hydrolases"/>
    <property type="match status" value="1"/>
</dbReference>
<name>A0A419SME8_9BACL</name>
<keyword evidence="8 20" id="KW-0347">Helicase</keyword>
<dbReference type="GO" id="GO:0003677">
    <property type="term" value="F:DNA binding"/>
    <property type="evidence" value="ECO:0007669"/>
    <property type="project" value="UniProtKB-KW"/>
</dbReference>
<evidence type="ECO:0000256" key="9">
    <source>
        <dbReference type="ARBA" id="ARBA00022833"/>
    </source>
</evidence>
<dbReference type="PROSITE" id="PS50967">
    <property type="entry name" value="HRDC"/>
    <property type="match status" value="1"/>
</dbReference>
<comment type="caution">
    <text evidence="20">The sequence shown here is derived from an EMBL/GenBank/DDBJ whole genome shotgun (WGS) entry which is preliminary data.</text>
</comment>
<dbReference type="CDD" id="cd18794">
    <property type="entry name" value="SF2_C_RecQ"/>
    <property type="match status" value="1"/>
</dbReference>
<dbReference type="SMART" id="SM00487">
    <property type="entry name" value="DEXDc"/>
    <property type="match status" value="1"/>
</dbReference>
<keyword evidence="5" id="KW-0547">Nucleotide-binding</keyword>
<dbReference type="Gene3D" id="3.40.50.300">
    <property type="entry name" value="P-loop containing nucleotide triphosphate hydrolases"/>
    <property type="match status" value="2"/>
</dbReference>
<dbReference type="InterPro" id="IPR006293">
    <property type="entry name" value="DNA_helicase_ATP-dep_RecQ_bac"/>
</dbReference>
<dbReference type="SMART" id="SM00490">
    <property type="entry name" value="HELICc"/>
    <property type="match status" value="1"/>
</dbReference>
<evidence type="ECO:0000256" key="2">
    <source>
        <dbReference type="ARBA" id="ARBA00001947"/>
    </source>
</evidence>
<dbReference type="SUPFAM" id="SSF47819">
    <property type="entry name" value="HRDC-like"/>
    <property type="match status" value="1"/>
</dbReference>
<evidence type="ECO:0000259" key="18">
    <source>
        <dbReference type="PROSITE" id="PS51192"/>
    </source>
</evidence>
<comment type="cofactor">
    <cofactor evidence="2">
        <name>Zn(2+)</name>
        <dbReference type="ChEBI" id="CHEBI:29105"/>
    </cofactor>
</comment>
<dbReference type="Pfam" id="PF09382">
    <property type="entry name" value="RQC"/>
    <property type="match status" value="1"/>
</dbReference>
<dbReference type="Pfam" id="PF00570">
    <property type="entry name" value="HRDC"/>
    <property type="match status" value="1"/>
</dbReference>
<dbReference type="InterPro" id="IPR018982">
    <property type="entry name" value="RQC_domain"/>
</dbReference>
<dbReference type="GO" id="GO:0006310">
    <property type="term" value="P:DNA recombination"/>
    <property type="evidence" value="ECO:0007669"/>
    <property type="project" value="UniProtKB-UniRule"/>
</dbReference>
<evidence type="ECO:0000256" key="6">
    <source>
        <dbReference type="ARBA" id="ARBA00022763"/>
    </source>
</evidence>
<gene>
    <name evidence="20" type="ORF">BEP19_04695</name>
</gene>
<dbReference type="InterPro" id="IPR029491">
    <property type="entry name" value="Helicase_HTH"/>
</dbReference>
<evidence type="ECO:0000256" key="5">
    <source>
        <dbReference type="ARBA" id="ARBA00022741"/>
    </source>
</evidence>
<evidence type="ECO:0000256" key="3">
    <source>
        <dbReference type="ARBA" id="ARBA00005446"/>
    </source>
</evidence>
<keyword evidence="12" id="KW-0233">DNA recombination</keyword>
<dbReference type="GO" id="GO:0009432">
    <property type="term" value="P:SOS response"/>
    <property type="evidence" value="ECO:0007669"/>
    <property type="project" value="UniProtKB-UniRule"/>
</dbReference>
<reference evidence="20 21" key="1">
    <citation type="submission" date="2016-08" db="EMBL/GenBank/DDBJ databases">
        <title>Novel Firmicute Genomes.</title>
        <authorList>
            <person name="Poppleton D.I."/>
            <person name="Gribaldo S."/>
        </authorList>
    </citation>
    <scope>NUCLEOTIDE SEQUENCE [LARGE SCALE GENOMIC DNA]</scope>
    <source>
        <strain evidence="20 21">RAOx-1</strain>
    </source>
</reference>
<evidence type="ECO:0000256" key="15">
    <source>
        <dbReference type="ARBA" id="ARBA00034617"/>
    </source>
</evidence>
<protein>
    <recommendedName>
        <fullName evidence="16">DNA helicase RecQ</fullName>
        <ecNumber evidence="16">5.6.2.4</ecNumber>
    </recommendedName>
</protein>
<dbReference type="Pfam" id="PF00270">
    <property type="entry name" value="DEAD"/>
    <property type="match status" value="1"/>
</dbReference>
<keyword evidence="6" id="KW-0227">DNA damage</keyword>
<dbReference type="Gene3D" id="1.10.150.80">
    <property type="entry name" value="HRDC domain"/>
    <property type="match status" value="1"/>
</dbReference>
<dbReference type="GO" id="GO:0005524">
    <property type="term" value="F:ATP binding"/>
    <property type="evidence" value="ECO:0007669"/>
    <property type="project" value="UniProtKB-KW"/>
</dbReference>
<evidence type="ECO:0000256" key="13">
    <source>
        <dbReference type="ARBA" id="ARBA00023204"/>
    </source>
</evidence>
<dbReference type="GO" id="GO:0005737">
    <property type="term" value="C:cytoplasm"/>
    <property type="evidence" value="ECO:0007669"/>
    <property type="project" value="TreeGrafter"/>
</dbReference>
<evidence type="ECO:0000256" key="14">
    <source>
        <dbReference type="ARBA" id="ARBA00023235"/>
    </source>
</evidence>
<dbReference type="SMART" id="SM00956">
    <property type="entry name" value="RQC"/>
    <property type="match status" value="1"/>
</dbReference>
<dbReference type="InterPro" id="IPR014001">
    <property type="entry name" value="Helicase_ATP-bd"/>
</dbReference>
<evidence type="ECO:0000256" key="1">
    <source>
        <dbReference type="ARBA" id="ARBA00001946"/>
    </source>
</evidence>
<dbReference type="InterPro" id="IPR044876">
    <property type="entry name" value="HRDC_dom_sf"/>
</dbReference>
<feature type="domain" description="Helicase ATP-binding" evidence="18">
    <location>
        <begin position="28"/>
        <end position="197"/>
    </location>
</feature>
<evidence type="ECO:0000256" key="7">
    <source>
        <dbReference type="ARBA" id="ARBA00022801"/>
    </source>
</evidence>
<dbReference type="InterPro" id="IPR001650">
    <property type="entry name" value="Helicase_C-like"/>
</dbReference>
<keyword evidence="13" id="KW-0234">DNA repair</keyword>
<dbReference type="InterPro" id="IPR027417">
    <property type="entry name" value="P-loop_NTPase"/>
</dbReference>
<keyword evidence="4" id="KW-0479">Metal-binding</keyword>
<dbReference type="GO" id="GO:0030894">
    <property type="term" value="C:replisome"/>
    <property type="evidence" value="ECO:0007669"/>
    <property type="project" value="TreeGrafter"/>
</dbReference>
<dbReference type="InterPro" id="IPR004589">
    <property type="entry name" value="DNA_helicase_ATP-dep_RecQ"/>
</dbReference>
<keyword evidence="7" id="KW-0378">Hydrolase</keyword>
<comment type="similarity">
    <text evidence="3">Belongs to the helicase family. RecQ subfamily.</text>
</comment>
<dbReference type="InterPro" id="IPR032284">
    <property type="entry name" value="RecQ_Zn-bd"/>
</dbReference>
<dbReference type="GO" id="GO:0046872">
    <property type="term" value="F:metal ion binding"/>
    <property type="evidence" value="ECO:0007669"/>
    <property type="project" value="UniProtKB-KW"/>
</dbReference>
<dbReference type="AlphaFoldDB" id="A0A419SME8"/>
<dbReference type="CDD" id="cd17920">
    <property type="entry name" value="DEXHc_RecQ"/>
    <property type="match status" value="1"/>
</dbReference>
<proteinExistence type="inferred from homology"/>
<dbReference type="Pfam" id="PF16124">
    <property type="entry name" value="RecQ_Zn_bind"/>
    <property type="match status" value="1"/>
</dbReference>
<accession>A0A419SME8</accession>
<dbReference type="NCBIfam" id="TIGR00614">
    <property type="entry name" value="recQ_fam"/>
    <property type="match status" value="1"/>
</dbReference>
<evidence type="ECO:0000256" key="8">
    <source>
        <dbReference type="ARBA" id="ARBA00022806"/>
    </source>
</evidence>
<dbReference type="SUPFAM" id="SSF46785">
    <property type="entry name" value="Winged helix' DNA-binding domain"/>
    <property type="match status" value="1"/>
</dbReference>
<dbReference type="GO" id="GO:0006281">
    <property type="term" value="P:DNA repair"/>
    <property type="evidence" value="ECO:0007669"/>
    <property type="project" value="UniProtKB-KW"/>
</dbReference>
<dbReference type="GO" id="GO:0043590">
    <property type="term" value="C:bacterial nucleoid"/>
    <property type="evidence" value="ECO:0007669"/>
    <property type="project" value="TreeGrafter"/>
</dbReference>
<evidence type="ECO:0000256" key="16">
    <source>
        <dbReference type="NCBIfam" id="TIGR01389"/>
    </source>
</evidence>
<dbReference type="PROSITE" id="PS51192">
    <property type="entry name" value="HELICASE_ATP_BIND_1"/>
    <property type="match status" value="1"/>
</dbReference>
<sequence>MKLFSNARRILQQYFGFSTFRPGQEAMIKHVLNGQNALALMPTGGGKSLCYQIPGLIMDGTALIISPLISLMKDQVDALNALEISATYINSSLSHAEQRERLDNLQAGLYRFLYIAPERFESREFMDVIRSIPLSLIAFDEAHCISQWGHDFRPSYRSITSTLQQIPNLPVTIALTATATDAVIRDIQQILSITPEDTVNTGFARENLHFQVLKGIDKTDFILQYIQSHEKESGIIYCPTRKVTDRIYQLLDERGLKAARYHAGMSEVARQQAQSDFIQDEATIMVATNAFGMGIDKSNVRYVIHYALPMNLESYYQEAGRAGRDGEPSQCYLLFAAQDIQLQRFLIERSFMDEQNKEREYEKLQAMANYGHTDRCLQQYILAYFGEDVEELRCGRCSNCNDEGEKEDRTREAQMILSCVKRMGERYGATITAQVLKGSKNKRVLELGFDRLSTYNLLPHYTEKTIVNWIHYLLADGYLYIQDPKYLNLALTPKANDVLKGEALVWIRQQAEESQATREFDDELFDHLRALRKQIADEQLLPPYLIFSDATLRDMCRFIPETTQQMLGIKGVGEKKLEQYGNTFMKAIETYVAKYGKPNRAETRSATRIKDRENPSHLVTYQLFEEGRSLEEIAAERELTEQTIENHLFQAYRDGHPLDWSLFFTEDTEQLILQKHSELTEKRLRPLKEALPDELDYTTIKAALVKNGHM</sequence>
<comment type="cofactor">
    <cofactor evidence="1">
        <name>Mg(2+)</name>
        <dbReference type="ChEBI" id="CHEBI:18420"/>
    </cofactor>
</comment>
<dbReference type="EMBL" id="MCHY01000007">
    <property type="protein sequence ID" value="RKD25162.1"/>
    <property type="molecule type" value="Genomic_DNA"/>
</dbReference>